<evidence type="ECO:0000313" key="2">
    <source>
        <dbReference type="EMBL" id="KAK0534849.1"/>
    </source>
</evidence>
<keyword evidence="3" id="KW-1185">Reference proteome</keyword>
<feature type="compositionally biased region" description="Low complexity" evidence="1">
    <location>
        <begin position="147"/>
        <end position="162"/>
    </location>
</feature>
<feature type="compositionally biased region" description="Basic and acidic residues" evidence="1">
    <location>
        <begin position="37"/>
        <end position="49"/>
    </location>
</feature>
<dbReference type="AlphaFoldDB" id="A0AAN6GD13"/>
<dbReference type="Proteomes" id="UP001176521">
    <property type="component" value="Unassembled WGS sequence"/>
</dbReference>
<feature type="compositionally biased region" description="Low complexity" evidence="1">
    <location>
        <begin position="172"/>
        <end position="232"/>
    </location>
</feature>
<sequence length="751" mass="80282">MATAEETARARAAAPAGPRPLPTAPLQAPPPSTPAKRTSEKSSRIRTNEEAFSPSPAQRKRIAGKLAAKFGRFSALAELDFDAEVDAVLGVDSDSSTSWNDIIEDEEREAEAAGLNRPATSGSSDLDSGAEGDTERREPGVVTSQGAPTANAPARATAATTKRATKRREKTASGAATASRASPRLALSTSATAETAVSSATTAVATTPTARPPQATAAAAEGLAAAAAREVTISTRGPPLANGDTDMDDAQRAGADSTKSALSHAKADLEEAAEKQRKAAFERTKAYAGLYAHLKKMCADGHMDGSSLAAMLATSKACYRREEASGYAPPFPQPVLRVYEEYVPKDPLRSLQQQQQQQQQQRHQLQQQHQHQQQRLQQHTQQVGQQPPRQQQYNPALPGGASYSAVATRNGGLLAAASPPFAHLRSRRIVGQGDGSAMAAALQGGRSVDRLIARMESDAETRKKDPVVLVRNVNDALAAAGASAHIRVDVVSPCPSGLTLLPRRGCTVTQLSDYRTAIARALGAHTVDDNEQWERWVIHSVVTHAGSGQIDEEYLGKELDECLPGVRRGDVKRLCKREEDWSMKESTPVSFFTTTTAGLVEGATIRLLGRIFRLRRYRVRPDSIMCGSCGSYRHRTTDCRSEARCRRCAKHGHDEASHDSHCDKCKTGTPCVPLCMHCRGPHSAGDKSCRNRPTWDRFAKAYTLAGGAELNRINAQGDRARGHLIRAAAGPASGGNTEPLGTRPAPPAPQL</sequence>
<feature type="compositionally biased region" description="Low complexity" evidence="1">
    <location>
        <begin position="1"/>
        <end position="16"/>
    </location>
</feature>
<feature type="region of interest" description="Disordered" evidence="1">
    <location>
        <begin position="1"/>
        <end position="60"/>
    </location>
</feature>
<feature type="region of interest" description="Disordered" evidence="1">
    <location>
        <begin position="347"/>
        <end position="402"/>
    </location>
</feature>
<evidence type="ECO:0000256" key="1">
    <source>
        <dbReference type="SAM" id="MobiDB-lite"/>
    </source>
</evidence>
<comment type="caution">
    <text evidence="2">The sequence shown here is derived from an EMBL/GenBank/DDBJ whole genome shotgun (WGS) entry which is preliminary data.</text>
</comment>
<protein>
    <recommendedName>
        <fullName evidence="4">CCHC-type domain-containing protein</fullName>
    </recommendedName>
</protein>
<feature type="region of interest" description="Disordered" evidence="1">
    <location>
        <begin position="729"/>
        <end position="751"/>
    </location>
</feature>
<organism evidence="2 3">
    <name type="scientific">Tilletia horrida</name>
    <dbReference type="NCBI Taxonomy" id="155126"/>
    <lineage>
        <taxon>Eukaryota</taxon>
        <taxon>Fungi</taxon>
        <taxon>Dikarya</taxon>
        <taxon>Basidiomycota</taxon>
        <taxon>Ustilaginomycotina</taxon>
        <taxon>Exobasidiomycetes</taxon>
        <taxon>Tilletiales</taxon>
        <taxon>Tilletiaceae</taxon>
        <taxon>Tilletia</taxon>
    </lineage>
</organism>
<feature type="compositionally biased region" description="Low complexity" evidence="1">
    <location>
        <begin position="349"/>
        <end position="392"/>
    </location>
</feature>
<feature type="region of interest" description="Disordered" evidence="1">
    <location>
        <begin position="89"/>
        <end position="256"/>
    </location>
</feature>
<accession>A0AAN6GD13</accession>
<proteinExistence type="predicted"/>
<dbReference type="EMBL" id="JAPDMQ010000108">
    <property type="protein sequence ID" value="KAK0534849.1"/>
    <property type="molecule type" value="Genomic_DNA"/>
</dbReference>
<reference evidence="2" key="1">
    <citation type="journal article" date="2023" name="PhytoFront">
        <title>Draft Genome Resources of Seven Strains of Tilletia horrida, Causal Agent of Kernel Smut of Rice.</title>
        <authorList>
            <person name="Khanal S."/>
            <person name="Antony Babu S."/>
            <person name="Zhou X.G."/>
        </authorList>
    </citation>
    <scope>NUCLEOTIDE SEQUENCE</scope>
    <source>
        <strain evidence="2">TX3</strain>
    </source>
</reference>
<evidence type="ECO:0000313" key="3">
    <source>
        <dbReference type="Proteomes" id="UP001176521"/>
    </source>
</evidence>
<feature type="compositionally biased region" description="Pro residues" evidence="1">
    <location>
        <begin position="17"/>
        <end position="33"/>
    </location>
</feature>
<evidence type="ECO:0008006" key="4">
    <source>
        <dbReference type="Google" id="ProtNLM"/>
    </source>
</evidence>
<name>A0AAN6GD13_9BASI</name>
<gene>
    <name evidence="2" type="ORF">OC842_002519</name>
</gene>